<dbReference type="InterPro" id="IPR016181">
    <property type="entry name" value="Acyl_CoA_acyltransferase"/>
</dbReference>
<dbReference type="Gene3D" id="3.40.630.30">
    <property type="match status" value="1"/>
</dbReference>
<proteinExistence type="predicted"/>
<dbReference type="InParanoid" id="D1C781"/>
<accession>D1C781</accession>
<organism evidence="2 3">
    <name type="scientific">Sphaerobacter thermophilus (strain ATCC 49802 / DSM 20745 / KCCM 41009 / NCIMB 13125 / S 6022)</name>
    <dbReference type="NCBI Taxonomy" id="479434"/>
    <lineage>
        <taxon>Bacteria</taxon>
        <taxon>Pseudomonadati</taxon>
        <taxon>Thermomicrobiota</taxon>
        <taxon>Thermomicrobia</taxon>
        <taxon>Sphaerobacterales</taxon>
        <taxon>Sphaerobacterineae</taxon>
        <taxon>Sphaerobacteraceae</taxon>
        <taxon>Sphaerobacter</taxon>
    </lineage>
</organism>
<dbReference type="RefSeq" id="WP_012872768.1">
    <property type="nucleotide sequence ID" value="NC_013523.1"/>
</dbReference>
<protein>
    <submittedName>
        <fullName evidence="2">Aminoglycoside N(6')-acetyltransferase</fullName>
        <ecNumber evidence="2">2.3.1.82</ecNumber>
    </submittedName>
</protein>
<dbReference type="PROSITE" id="PS51186">
    <property type="entry name" value="GNAT"/>
    <property type="match status" value="1"/>
</dbReference>
<dbReference type="CDD" id="cd04301">
    <property type="entry name" value="NAT_SF"/>
    <property type="match status" value="1"/>
</dbReference>
<dbReference type="SUPFAM" id="SSF55729">
    <property type="entry name" value="Acyl-CoA N-acyltransferases (Nat)"/>
    <property type="match status" value="1"/>
</dbReference>
<dbReference type="GO" id="GO:0047663">
    <property type="term" value="F:aminoglycoside 6'-N-acetyltransferase activity"/>
    <property type="evidence" value="ECO:0007669"/>
    <property type="project" value="UniProtKB-EC"/>
</dbReference>
<dbReference type="KEGG" id="sti:Sthe_2306"/>
<dbReference type="STRING" id="479434.Sthe_2306"/>
<dbReference type="HOGENOM" id="CLU_097468_0_0_0"/>
<name>D1C781_SPHTD</name>
<dbReference type="InterPro" id="IPR000182">
    <property type="entry name" value="GNAT_dom"/>
</dbReference>
<dbReference type="Proteomes" id="UP000002027">
    <property type="component" value="Chromosome 1"/>
</dbReference>
<keyword evidence="2" id="KW-0012">Acyltransferase</keyword>
<reference evidence="2 3" key="2">
    <citation type="journal article" date="2010" name="Stand. Genomic Sci.">
        <title>Complete genome sequence of Desulfohalobium retbaense type strain (HR(100)).</title>
        <authorList>
            <person name="Spring S."/>
            <person name="Nolan M."/>
            <person name="Lapidus A."/>
            <person name="Glavina Del Rio T."/>
            <person name="Copeland A."/>
            <person name="Tice H."/>
            <person name="Cheng J.F."/>
            <person name="Lucas S."/>
            <person name="Land M."/>
            <person name="Chen F."/>
            <person name="Bruce D."/>
            <person name="Goodwin L."/>
            <person name="Pitluck S."/>
            <person name="Ivanova N."/>
            <person name="Mavromatis K."/>
            <person name="Mikhailova N."/>
            <person name="Pati A."/>
            <person name="Chen A."/>
            <person name="Palaniappan K."/>
            <person name="Hauser L."/>
            <person name="Chang Y.J."/>
            <person name="Jeffries C.D."/>
            <person name="Munk C."/>
            <person name="Kiss H."/>
            <person name="Chain P."/>
            <person name="Han C."/>
            <person name="Brettin T."/>
            <person name="Detter J.C."/>
            <person name="Schuler E."/>
            <person name="Goker M."/>
            <person name="Rohde M."/>
            <person name="Bristow J."/>
            <person name="Eisen J.A."/>
            <person name="Markowitz V."/>
            <person name="Hugenholtz P."/>
            <person name="Kyrpides N.C."/>
            <person name="Klenk H.P."/>
        </authorList>
    </citation>
    <scope>NUCLEOTIDE SEQUENCE [LARGE SCALE GENOMIC DNA]</scope>
    <source>
        <strain evidence="3">ATCC 49802 / DSM 20745 / S 6022</strain>
    </source>
</reference>
<sequence length="191" mass="21397">MTTELTIIDLTPEDDERVRQAAEILTDQLSVGYPTFEEALAEVREMLAPERICRAAIDDDGNVLGWIGGIPAYSHAWELHPLVVRGDRQYQGIGTALLRDLEERVRERGALTLWLGTDDETDETTASNIDLYPDVLAHAARLQVRPGRRHPVDFYRRQGFVVVGLLADANGPGRPDIFMAKRLTPVTLPRQ</sequence>
<dbReference type="Pfam" id="PF00583">
    <property type="entry name" value="Acetyltransf_1"/>
    <property type="match status" value="1"/>
</dbReference>
<evidence type="ECO:0000259" key="1">
    <source>
        <dbReference type="PROSITE" id="PS51186"/>
    </source>
</evidence>
<dbReference type="EC" id="2.3.1.82" evidence="2"/>
<dbReference type="AlphaFoldDB" id="D1C781"/>
<dbReference type="eggNOG" id="COG3153">
    <property type="taxonomic scope" value="Bacteria"/>
</dbReference>
<keyword evidence="2" id="KW-0808">Transferase</keyword>
<keyword evidence="3" id="KW-1185">Reference proteome</keyword>
<feature type="domain" description="N-acetyltransferase" evidence="1">
    <location>
        <begin position="5"/>
        <end position="184"/>
    </location>
</feature>
<dbReference type="OrthoDB" id="7365228at2"/>
<dbReference type="EMBL" id="CP001823">
    <property type="protein sequence ID" value="ACZ39727.1"/>
    <property type="molecule type" value="Genomic_DNA"/>
</dbReference>
<evidence type="ECO:0000313" key="2">
    <source>
        <dbReference type="EMBL" id="ACZ39727.1"/>
    </source>
</evidence>
<gene>
    <name evidence="2" type="ordered locus">Sthe_2306</name>
</gene>
<reference evidence="3" key="1">
    <citation type="submission" date="2009-11" db="EMBL/GenBank/DDBJ databases">
        <title>The complete chromosome 1 of Sphaerobacter thermophilus DSM 20745.</title>
        <authorList>
            <person name="Lucas S."/>
            <person name="Copeland A."/>
            <person name="Lapidus A."/>
            <person name="Glavina del Rio T."/>
            <person name="Dalin E."/>
            <person name="Tice H."/>
            <person name="Bruce D."/>
            <person name="Goodwin L."/>
            <person name="Pitluck S."/>
            <person name="Kyrpides N."/>
            <person name="Mavromatis K."/>
            <person name="Ivanova N."/>
            <person name="Mikhailova N."/>
            <person name="LaButti K.M."/>
            <person name="Clum A."/>
            <person name="Sun H.I."/>
            <person name="Brettin T."/>
            <person name="Detter J.C."/>
            <person name="Han C."/>
            <person name="Larimer F."/>
            <person name="Land M."/>
            <person name="Hauser L."/>
            <person name="Markowitz V."/>
            <person name="Cheng J.F."/>
            <person name="Hugenholtz P."/>
            <person name="Woyke T."/>
            <person name="Wu D."/>
            <person name="Steenblock K."/>
            <person name="Schneider S."/>
            <person name="Pukall R."/>
            <person name="Goeker M."/>
            <person name="Klenk H.P."/>
            <person name="Eisen J.A."/>
        </authorList>
    </citation>
    <scope>NUCLEOTIDE SEQUENCE [LARGE SCALE GENOMIC DNA]</scope>
    <source>
        <strain evidence="3">ATCC 49802 / DSM 20745 / S 6022</strain>
    </source>
</reference>
<evidence type="ECO:0000313" key="3">
    <source>
        <dbReference type="Proteomes" id="UP000002027"/>
    </source>
</evidence>